<evidence type="ECO:0000313" key="1">
    <source>
        <dbReference type="EMBL" id="EMM73855.1"/>
    </source>
</evidence>
<protein>
    <submittedName>
        <fullName evidence="1">Uncharacterized protein</fullName>
    </submittedName>
</protein>
<organism evidence="1 2">
    <name type="scientific">Leptospira weilii str. 2006001855</name>
    <dbReference type="NCBI Taxonomy" id="996804"/>
    <lineage>
        <taxon>Bacteria</taxon>
        <taxon>Pseudomonadati</taxon>
        <taxon>Spirochaetota</taxon>
        <taxon>Spirochaetia</taxon>
        <taxon>Leptospirales</taxon>
        <taxon>Leptospiraceae</taxon>
        <taxon>Leptospira</taxon>
    </lineage>
</organism>
<name>M6FN06_9LEPT</name>
<sequence>MNTTSLFYFLESFTQDLKYMRMPKQIESDWMEQSNGIGNDRK</sequence>
<comment type="caution">
    <text evidence="1">The sequence shown here is derived from an EMBL/GenBank/DDBJ whole genome shotgun (WGS) entry which is preliminary data.</text>
</comment>
<reference evidence="1 2" key="1">
    <citation type="submission" date="2013-01" db="EMBL/GenBank/DDBJ databases">
        <authorList>
            <person name="Harkins D.M."/>
            <person name="Durkin A.S."/>
            <person name="Brinkac L.M."/>
            <person name="Haft D.H."/>
            <person name="Selengut J.D."/>
            <person name="Sanka R."/>
            <person name="DePew J."/>
            <person name="Purushe J."/>
            <person name="Hospenthal D.R."/>
            <person name="Murray C.K."/>
            <person name="Pimentel G."/>
            <person name="Wasfy M."/>
            <person name="Vinetz J.M."/>
            <person name="Sutton G.G."/>
            <person name="Nierman W.C."/>
            <person name="Fouts D.E."/>
        </authorList>
    </citation>
    <scope>NUCLEOTIDE SEQUENCE [LARGE SCALE GENOMIC DNA]</scope>
    <source>
        <strain evidence="1 2">2006001855</strain>
    </source>
</reference>
<gene>
    <name evidence="1" type="ORF">LEP1GSC038_3470</name>
</gene>
<dbReference type="AlphaFoldDB" id="M6FN06"/>
<dbReference type="EMBL" id="AFJM02000023">
    <property type="protein sequence ID" value="EMM73855.1"/>
    <property type="molecule type" value="Genomic_DNA"/>
</dbReference>
<proteinExistence type="predicted"/>
<evidence type="ECO:0000313" key="2">
    <source>
        <dbReference type="Proteomes" id="UP000012101"/>
    </source>
</evidence>
<dbReference type="Proteomes" id="UP000012101">
    <property type="component" value="Unassembled WGS sequence"/>
</dbReference>
<accession>M6FN06</accession>